<dbReference type="AlphaFoldDB" id="A0A9N7YV83"/>
<evidence type="ECO:0000313" key="2">
    <source>
        <dbReference type="EMBL" id="CAB1441126.1"/>
    </source>
</evidence>
<accession>A0A9N7YV83</accession>
<gene>
    <name evidence="2" type="ORF">PLEPLA_LOCUS28911</name>
</gene>
<organism evidence="2 3">
    <name type="scientific">Pleuronectes platessa</name>
    <name type="common">European plaice</name>
    <dbReference type="NCBI Taxonomy" id="8262"/>
    <lineage>
        <taxon>Eukaryota</taxon>
        <taxon>Metazoa</taxon>
        <taxon>Chordata</taxon>
        <taxon>Craniata</taxon>
        <taxon>Vertebrata</taxon>
        <taxon>Euteleostomi</taxon>
        <taxon>Actinopterygii</taxon>
        <taxon>Neopterygii</taxon>
        <taxon>Teleostei</taxon>
        <taxon>Neoteleostei</taxon>
        <taxon>Acanthomorphata</taxon>
        <taxon>Carangaria</taxon>
        <taxon>Pleuronectiformes</taxon>
        <taxon>Pleuronectoidei</taxon>
        <taxon>Pleuronectidae</taxon>
        <taxon>Pleuronectes</taxon>
    </lineage>
</organism>
<protein>
    <submittedName>
        <fullName evidence="2">Uncharacterized protein</fullName>
    </submittedName>
</protein>
<keyword evidence="3" id="KW-1185">Reference proteome</keyword>
<evidence type="ECO:0000256" key="1">
    <source>
        <dbReference type="SAM" id="MobiDB-lite"/>
    </source>
</evidence>
<feature type="region of interest" description="Disordered" evidence="1">
    <location>
        <begin position="44"/>
        <end position="103"/>
    </location>
</feature>
<reference evidence="2" key="1">
    <citation type="submission" date="2020-03" db="EMBL/GenBank/DDBJ databases">
        <authorList>
            <person name="Weist P."/>
        </authorList>
    </citation>
    <scope>NUCLEOTIDE SEQUENCE</scope>
</reference>
<dbReference type="EMBL" id="CADEAL010002569">
    <property type="protein sequence ID" value="CAB1441126.1"/>
    <property type="molecule type" value="Genomic_DNA"/>
</dbReference>
<sequence>MPPCRATLFTGSSLIVRFSVSRSGISYEGTLTLMKHSRVRLARPDTERGYSTGGEKAVHLPPDSGHQIQWDGASHKAVLQRSPPPAHGHTSPDSPCLAFSPEA</sequence>
<dbReference type="Proteomes" id="UP001153269">
    <property type="component" value="Unassembled WGS sequence"/>
</dbReference>
<evidence type="ECO:0000313" key="3">
    <source>
        <dbReference type="Proteomes" id="UP001153269"/>
    </source>
</evidence>
<comment type="caution">
    <text evidence="2">The sequence shown here is derived from an EMBL/GenBank/DDBJ whole genome shotgun (WGS) entry which is preliminary data.</text>
</comment>
<proteinExistence type="predicted"/>
<name>A0A9N7YV83_PLEPL</name>